<reference evidence="17 18" key="1">
    <citation type="submission" date="2020-08" db="EMBL/GenBank/DDBJ databases">
        <title>Cohnella phylogeny.</title>
        <authorList>
            <person name="Dunlap C."/>
        </authorList>
    </citation>
    <scope>NUCLEOTIDE SEQUENCE [LARGE SCALE GENOMIC DNA]</scope>
    <source>
        <strain evidence="17 18">DSM 103658</strain>
    </source>
</reference>
<dbReference type="Pfam" id="PF06580">
    <property type="entry name" value="His_kinase"/>
    <property type="match status" value="1"/>
</dbReference>
<evidence type="ECO:0000256" key="8">
    <source>
        <dbReference type="ARBA" id="ARBA00022741"/>
    </source>
</evidence>
<evidence type="ECO:0000256" key="12">
    <source>
        <dbReference type="ARBA" id="ARBA00023012"/>
    </source>
</evidence>
<dbReference type="GO" id="GO:0005886">
    <property type="term" value="C:plasma membrane"/>
    <property type="evidence" value="ECO:0007669"/>
    <property type="project" value="UniProtKB-SubCell"/>
</dbReference>
<comment type="subcellular location">
    <subcellularLocation>
        <location evidence="2">Cell membrane</location>
        <topology evidence="2">Multi-pass membrane protein</topology>
    </subcellularLocation>
</comment>
<dbReference type="GO" id="GO:0000155">
    <property type="term" value="F:phosphorelay sensor kinase activity"/>
    <property type="evidence" value="ECO:0007669"/>
    <property type="project" value="InterPro"/>
</dbReference>
<dbReference type="InterPro" id="IPR036890">
    <property type="entry name" value="HATPase_C_sf"/>
</dbReference>
<dbReference type="PANTHER" id="PTHR34220">
    <property type="entry name" value="SENSOR HISTIDINE KINASE YPDA"/>
    <property type="match status" value="1"/>
</dbReference>
<keyword evidence="7 14" id="KW-0812">Transmembrane</keyword>
<evidence type="ECO:0000256" key="5">
    <source>
        <dbReference type="ARBA" id="ARBA00022553"/>
    </source>
</evidence>
<evidence type="ECO:0000256" key="2">
    <source>
        <dbReference type="ARBA" id="ARBA00004651"/>
    </source>
</evidence>
<dbReference type="Pfam" id="PF00672">
    <property type="entry name" value="HAMP"/>
    <property type="match status" value="1"/>
</dbReference>
<sequence>MNGFKLGKWTLQRKMTLLLVLFIFIPLALFGYSFNESSNRFVAKRTDQQTSQVLSLVRQNVDQMLKEYEAQLKTIYDNEDVIAELSRSEEEGLQQNAGNSETINRFLRNFLRGKEDLDSIYLYTTDEQMHFADFKGSNFFLSQFVQHPEWQQLAEKADGRAVWLPTYELPENRYLPQATHYFLIGMQVKNVADEMQTLGTIYMNVKISALDRLIKEVDVSPHGTLLIADGDGHLQWSRNPEAYGVQLADIPFFKDALVHPETFSKQELNGELYRVGFVRSDYNDWYYLALIPQLDLTEQSRELQQFLLVTLIAFGGSFLLLAWLMSRYITRPIRQMALAMKQVHRDNLQFRLPMTSADEIGLLQSAYNSMSGRITDLIQEVRVISAKEKEAEIRALQAQINPHFVYNSLDTINWMAIDREQQDISAMITALSDIMRYAIQSGEPWVAMEEELKWASNYAYLQKMRFEDRFEITFEADPALLSCQVPRLFLQPYLENAILHGMENVEEGGRIAVAIFEDEATGGIGVRIEDNGSGISNEELQEIVLRRGKGIGIYNLDDRLKLEFGSEYGVEIRSSREEGTQVKIVLPRVSTKIGN</sequence>
<dbReference type="InterPro" id="IPR003594">
    <property type="entry name" value="HATPase_dom"/>
</dbReference>
<evidence type="ECO:0000259" key="15">
    <source>
        <dbReference type="PROSITE" id="PS50109"/>
    </source>
</evidence>
<dbReference type="PROSITE" id="PS50109">
    <property type="entry name" value="HIS_KIN"/>
    <property type="match status" value="1"/>
</dbReference>
<evidence type="ECO:0000256" key="9">
    <source>
        <dbReference type="ARBA" id="ARBA00022777"/>
    </source>
</evidence>
<comment type="caution">
    <text evidence="17">The sequence shown here is derived from an EMBL/GenBank/DDBJ whole genome shotgun (WGS) entry which is preliminary data.</text>
</comment>
<evidence type="ECO:0000256" key="14">
    <source>
        <dbReference type="SAM" id="Phobius"/>
    </source>
</evidence>
<evidence type="ECO:0000256" key="10">
    <source>
        <dbReference type="ARBA" id="ARBA00022840"/>
    </source>
</evidence>
<keyword evidence="8" id="KW-0547">Nucleotide-binding</keyword>
<organism evidence="17 18">
    <name type="scientific">Cohnella lubricantis</name>
    <dbReference type="NCBI Taxonomy" id="2163172"/>
    <lineage>
        <taxon>Bacteria</taxon>
        <taxon>Bacillati</taxon>
        <taxon>Bacillota</taxon>
        <taxon>Bacilli</taxon>
        <taxon>Bacillales</taxon>
        <taxon>Paenibacillaceae</taxon>
        <taxon>Cohnella</taxon>
    </lineage>
</organism>
<gene>
    <name evidence="17" type="ORF">H4Q31_13900</name>
</gene>
<dbReference type="Pfam" id="PF02518">
    <property type="entry name" value="HATPase_c"/>
    <property type="match status" value="1"/>
</dbReference>
<protein>
    <recommendedName>
        <fullName evidence="3">histidine kinase</fullName>
        <ecNumber evidence="3">2.7.13.3</ecNumber>
    </recommendedName>
</protein>
<feature type="domain" description="HAMP" evidence="16">
    <location>
        <begin position="327"/>
        <end position="379"/>
    </location>
</feature>
<dbReference type="PROSITE" id="PS50885">
    <property type="entry name" value="HAMP"/>
    <property type="match status" value="1"/>
</dbReference>
<evidence type="ECO:0000313" key="17">
    <source>
        <dbReference type="EMBL" id="MBB6678396.1"/>
    </source>
</evidence>
<keyword evidence="6" id="KW-0808">Transferase</keyword>
<dbReference type="EC" id="2.7.13.3" evidence="3"/>
<name>A0A841TDU0_9BACL</name>
<dbReference type="EMBL" id="JACJVN010000055">
    <property type="protein sequence ID" value="MBB6678396.1"/>
    <property type="molecule type" value="Genomic_DNA"/>
</dbReference>
<dbReference type="Gene3D" id="1.10.8.500">
    <property type="entry name" value="HAMP domain in histidine kinase"/>
    <property type="match status" value="1"/>
</dbReference>
<accession>A0A841TDU0</accession>
<dbReference type="PANTHER" id="PTHR34220:SF7">
    <property type="entry name" value="SENSOR HISTIDINE KINASE YPDA"/>
    <property type="match status" value="1"/>
</dbReference>
<dbReference type="Gene3D" id="3.30.565.10">
    <property type="entry name" value="Histidine kinase-like ATPase, C-terminal domain"/>
    <property type="match status" value="1"/>
</dbReference>
<keyword evidence="5" id="KW-0597">Phosphoprotein</keyword>
<dbReference type="InterPro" id="IPR050640">
    <property type="entry name" value="Bact_2-comp_sensor_kinase"/>
</dbReference>
<proteinExistence type="predicted"/>
<dbReference type="SUPFAM" id="SSF158472">
    <property type="entry name" value="HAMP domain-like"/>
    <property type="match status" value="1"/>
</dbReference>
<evidence type="ECO:0000256" key="4">
    <source>
        <dbReference type="ARBA" id="ARBA00022475"/>
    </source>
</evidence>
<dbReference type="InterPro" id="IPR033479">
    <property type="entry name" value="dCache_1"/>
</dbReference>
<keyword evidence="9 17" id="KW-0418">Kinase</keyword>
<dbReference type="Proteomes" id="UP000574133">
    <property type="component" value="Unassembled WGS sequence"/>
</dbReference>
<dbReference type="SUPFAM" id="SSF55874">
    <property type="entry name" value="ATPase domain of HSP90 chaperone/DNA topoisomerase II/histidine kinase"/>
    <property type="match status" value="1"/>
</dbReference>
<keyword evidence="18" id="KW-1185">Reference proteome</keyword>
<dbReference type="GO" id="GO:0005524">
    <property type="term" value="F:ATP binding"/>
    <property type="evidence" value="ECO:0007669"/>
    <property type="project" value="UniProtKB-KW"/>
</dbReference>
<evidence type="ECO:0000256" key="13">
    <source>
        <dbReference type="ARBA" id="ARBA00023136"/>
    </source>
</evidence>
<evidence type="ECO:0000256" key="11">
    <source>
        <dbReference type="ARBA" id="ARBA00022989"/>
    </source>
</evidence>
<evidence type="ECO:0000256" key="7">
    <source>
        <dbReference type="ARBA" id="ARBA00022692"/>
    </source>
</evidence>
<feature type="transmembrane region" description="Helical" evidence="14">
    <location>
        <begin position="306"/>
        <end position="326"/>
    </location>
</feature>
<keyword evidence="4" id="KW-1003">Cell membrane</keyword>
<dbReference type="InterPro" id="IPR005467">
    <property type="entry name" value="His_kinase_dom"/>
</dbReference>
<evidence type="ECO:0000256" key="1">
    <source>
        <dbReference type="ARBA" id="ARBA00000085"/>
    </source>
</evidence>
<dbReference type="Gene3D" id="3.30.450.20">
    <property type="entry name" value="PAS domain"/>
    <property type="match status" value="1"/>
</dbReference>
<feature type="domain" description="Histidine kinase" evidence="15">
    <location>
        <begin position="490"/>
        <end position="590"/>
    </location>
</feature>
<dbReference type="Pfam" id="PF02743">
    <property type="entry name" value="dCache_1"/>
    <property type="match status" value="1"/>
</dbReference>
<evidence type="ECO:0000256" key="6">
    <source>
        <dbReference type="ARBA" id="ARBA00022679"/>
    </source>
</evidence>
<keyword evidence="12" id="KW-0902">Two-component regulatory system</keyword>
<keyword evidence="13 14" id="KW-0472">Membrane</keyword>
<dbReference type="SMART" id="SM00304">
    <property type="entry name" value="HAMP"/>
    <property type="match status" value="1"/>
</dbReference>
<comment type="catalytic activity">
    <reaction evidence="1">
        <text>ATP + protein L-histidine = ADP + protein N-phospho-L-histidine.</text>
        <dbReference type="EC" id="2.7.13.3"/>
    </reaction>
</comment>
<evidence type="ECO:0000256" key="3">
    <source>
        <dbReference type="ARBA" id="ARBA00012438"/>
    </source>
</evidence>
<evidence type="ECO:0000313" key="18">
    <source>
        <dbReference type="Proteomes" id="UP000574133"/>
    </source>
</evidence>
<dbReference type="InterPro" id="IPR003660">
    <property type="entry name" value="HAMP_dom"/>
</dbReference>
<dbReference type="RefSeq" id="WP_185179661.1">
    <property type="nucleotide sequence ID" value="NZ_CBCSEP010000009.1"/>
</dbReference>
<dbReference type="InterPro" id="IPR010559">
    <property type="entry name" value="Sig_transdc_His_kin_internal"/>
</dbReference>
<dbReference type="CDD" id="cd18773">
    <property type="entry name" value="PDC1_HK_sensor"/>
    <property type="match status" value="1"/>
</dbReference>
<evidence type="ECO:0000259" key="16">
    <source>
        <dbReference type="PROSITE" id="PS50885"/>
    </source>
</evidence>
<dbReference type="AlphaFoldDB" id="A0A841TDU0"/>
<keyword evidence="10" id="KW-0067">ATP-binding</keyword>
<keyword evidence="11 14" id="KW-1133">Transmembrane helix</keyword>
<dbReference type="CDD" id="cd06225">
    <property type="entry name" value="HAMP"/>
    <property type="match status" value="1"/>
</dbReference>